<dbReference type="EMBL" id="BTRK01000004">
    <property type="protein sequence ID" value="GMR49380.1"/>
    <property type="molecule type" value="Genomic_DNA"/>
</dbReference>
<comment type="caution">
    <text evidence="1">The sequence shown here is derived from an EMBL/GenBank/DDBJ whole genome shotgun (WGS) entry which is preliminary data.</text>
</comment>
<name>A0AAN5I2R6_9BILA</name>
<organism evidence="1 2">
    <name type="scientific">Pristionchus mayeri</name>
    <dbReference type="NCBI Taxonomy" id="1317129"/>
    <lineage>
        <taxon>Eukaryota</taxon>
        <taxon>Metazoa</taxon>
        <taxon>Ecdysozoa</taxon>
        <taxon>Nematoda</taxon>
        <taxon>Chromadorea</taxon>
        <taxon>Rhabditida</taxon>
        <taxon>Rhabditina</taxon>
        <taxon>Diplogasteromorpha</taxon>
        <taxon>Diplogasteroidea</taxon>
        <taxon>Neodiplogasteridae</taxon>
        <taxon>Pristionchus</taxon>
    </lineage>
</organism>
<gene>
    <name evidence="1" type="ORF">PMAYCL1PPCAC_19575</name>
</gene>
<dbReference type="Proteomes" id="UP001328107">
    <property type="component" value="Unassembled WGS sequence"/>
</dbReference>
<protein>
    <submittedName>
        <fullName evidence="1">Uncharacterized protein</fullName>
    </submittedName>
</protein>
<reference evidence="2" key="1">
    <citation type="submission" date="2022-10" db="EMBL/GenBank/DDBJ databases">
        <title>Genome assembly of Pristionchus species.</title>
        <authorList>
            <person name="Yoshida K."/>
            <person name="Sommer R.J."/>
        </authorList>
    </citation>
    <scope>NUCLEOTIDE SEQUENCE [LARGE SCALE GENOMIC DNA]</scope>
    <source>
        <strain evidence="2">RS5460</strain>
    </source>
</reference>
<evidence type="ECO:0000313" key="2">
    <source>
        <dbReference type="Proteomes" id="UP001328107"/>
    </source>
</evidence>
<keyword evidence="2" id="KW-1185">Reference proteome</keyword>
<dbReference type="AlphaFoldDB" id="A0AAN5I2R6"/>
<sequence>MFEVRKSATESNNSNDMKLDGKQYHLQEQKSYDRSILSNVVRKCYLCDAKTTVVFGTPVNPTERSAFLDSLFVHERHKNRLELLRLSTQDAFFCIAHVVRKLGVPMNSLYSDLNNVRQTKHKHSEHS</sequence>
<accession>A0AAN5I2R6</accession>
<feature type="non-terminal residue" evidence="1">
    <location>
        <position position="127"/>
    </location>
</feature>
<proteinExistence type="predicted"/>
<evidence type="ECO:0000313" key="1">
    <source>
        <dbReference type="EMBL" id="GMR49380.1"/>
    </source>
</evidence>